<comment type="caution">
    <text evidence="3">The sequence shown here is derived from an EMBL/GenBank/DDBJ whole genome shotgun (WGS) entry which is preliminary data.</text>
</comment>
<evidence type="ECO:0000256" key="1">
    <source>
        <dbReference type="SAM" id="MobiDB-lite"/>
    </source>
</evidence>
<keyword evidence="4" id="KW-1185">Reference proteome</keyword>
<feature type="region of interest" description="Disordered" evidence="1">
    <location>
        <begin position="110"/>
        <end position="197"/>
    </location>
</feature>
<feature type="compositionally biased region" description="Low complexity" evidence="1">
    <location>
        <begin position="187"/>
        <end position="197"/>
    </location>
</feature>
<feature type="non-terminal residue" evidence="3">
    <location>
        <position position="1"/>
    </location>
</feature>
<feature type="signal peptide" evidence="2">
    <location>
        <begin position="1"/>
        <end position="17"/>
    </location>
</feature>
<feature type="compositionally biased region" description="Basic and acidic residues" evidence="1">
    <location>
        <begin position="372"/>
        <end position="398"/>
    </location>
</feature>
<feature type="compositionally biased region" description="Basic residues" evidence="1">
    <location>
        <begin position="169"/>
        <end position="186"/>
    </location>
</feature>
<evidence type="ECO:0000256" key="2">
    <source>
        <dbReference type="SAM" id="SignalP"/>
    </source>
</evidence>
<protein>
    <submittedName>
        <fullName evidence="3">Uncharacterized protein</fullName>
    </submittedName>
</protein>
<feature type="region of interest" description="Disordered" evidence="1">
    <location>
        <begin position="299"/>
        <end position="319"/>
    </location>
</feature>
<dbReference type="Proteomes" id="UP001432027">
    <property type="component" value="Unassembled WGS sequence"/>
</dbReference>
<dbReference type="AlphaFoldDB" id="A0AAV5T5Q2"/>
<accession>A0AAV5T5Q2</accession>
<dbReference type="EMBL" id="BTSX01000003">
    <property type="protein sequence ID" value="GMS88964.1"/>
    <property type="molecule type" value="Genomic_DNA"/>
</dbReference>
<feature type="chain" id="PRO_5043719593" evidence="2">
    <location>
        <begin position="18"/>
        <end position="510"/>
    </location>
</feature>
<feature type="region of interest" description="Disordered" evidence="1">
    <location>
        <begin position="338"/>
        <end position="467"/>
    </location>
</feature>
<keyword evidence="2" id="KW-0732">Signal</keyword>
<gene>
    <name evidence="3" type="ORF">PENTCL1PPCAC_11139</name>
</gene>
<feature type="compositionally biased region" description="Basic and acidic residues" evidence="1">
    <location>
        <begin position="110"/>
        <end position="156"/>
    </location>
</feature>
<organism evidence="3 4">
    <name type="scientific">Pristionchus entomophagus</name>
    <dbReference type="NCBI Taxonomy" id="358040"/>
    <lineage>
        <taxon>Eukaryota</taxon>
        <taxon>Metazoa</taxon>
        <taxon>Ecdysozoa</taxon>
        <taxon>Nematoda</taxon>
        <taxon>Chromadorea</taxon>
        <taxon>Rhabditida</taxon>
        <taxon>Rhabditina</taxon>
        <taxon>Diplogasteromorpha</taxon>
        <taxon>Diplogasteroidea</taxon>
        <taxon>Neodiplogasteridae</taxon>
        <taxon>Pristionchus</taxon>
    </lineage>
</organism>
<evidence type="ECO:0000313" key="3">
    <source>
        <dbReference type="EMBL" id="GMS88964.1"/>
    </source>
</evidence>
<feature type="compositionally biased region" description="Basic and acidic residues" evidence="1">
    <location>
        <begin position="338"/>
        <end position="349"/>
    </location>
</feature>
<sequence>ITCCIILYIAVLMGTTHDPIKWRKLPDTQSARAEETPKKEVAQRAITRSIPSTTVFAVKGACTTMDVGPVLSASLPLSATDASAKSIAMSPLSQVNSDIIQKRIEKIEEEERRKKDEEKRRKEEEKKRKKKEDEEKKREKKEKEDNMSSEMSRESTSDASEFTNDYVPKPKRYRRRKKRKSSHSISRHLSSSLHSIGSAASTRAAAAAERLRQSTGWITDLYHHYLLLVLASLGKAIPSIEAPEPPPRRGQYPSDIVPSPIRRALPSVEVFAVRHSSNVVMKEEKKEEVKTEMKREVKKEVKREVKKESTKESKKESMKNLIKEIKKEVKREVKREVKNEMKKREEEPVKTAPTQLSFGVSPRKGQETTSKTAEEISSGRDTVSKREPESSFQKKTEDNLPSPIPTPTEQSIGLREVQPSHRSNDSTYNKDEDTLNNIKSIDDDDCYTKRPESDTSIISNDPTHPEASFDFKKVGEIRTEMSFQVLVHKNKIFSPPPSRIVVTNLSMEPL</sequence>
<feature type="compositionally biased region" description="Basic and acidic residues" evidence="1">
    <location>
        <begin position="418"/>
        <end position="433"/>
    </location>
</feature>
<proteinExistence type="predicted"/>
<reference evidence="3" key="1">
    <citation type="submission" date="2023-10" db="EMBL/GenBank/DDBJ databases">
        <title>Genome assembly of Pristionchus species.</title>
        <authorList>
            <person name="Yoshida K."/>
            <person name="Sommer R.J."/>
        </authorList>
    </citation>
    <scope>NUCLEOTIDE SEQUENCE</scope>
    <source>
        <strain evidence="3">RS0144</strain>
    </source>
</reference>
<name>A0AAV5T5Q2_9BILA</name>
<evidence type="ECO:0000313" key="4">
    <source>
        <dbReference type="Proteomes" id="UP001432027"/>
    </source>
</evidence>